<dbReference type="SUPFAM" id="SSF57667">
    <property type="entry name" value="beta-beta-alpha zinc fingers"/>
    <property type="match status" value="1"/>
</dbReference>
<evidence type="ECO:0000313" key="7">
    <source>
        <dbReference type="Proteomes" id="UP001177670"/>
    </source>
</evidence>
<keyword evidence="7" id="KW-1185">Reference proteome</keyword>
<sequence length="155" mass="18487">MFTEHYSLNKISIRRRMNVWNVQGYMTNYGPVDGLQLPPEFDKFKISAAAQSLLNHHKRHMCGFCKKVFPLKNLLRRHVQFGCKMNPRNSQFACSFCPYKSTYKANMERHVRNVHDTGVLKFRCDLCNFRSNYSFCVRRHMKTFHRTIDSNETRK</sequence>
<feature type="domain" description="C2H2-type" evidence="5">
    <location>
        <begin position="122"/>
        <end position="145"/>
    </location>
</feature>
<dbReference type="PANTHER" id="PTHR24403">
    <property type="entry name" value="ZINC FINGER PROTEIN"/>
    <property type="match status" value="1"/>
</dbReference>
<protein>
    <recommendedName>
        <fullName evidence="5">C2H2-type domain-containing protein</fullName>
    </recommendedName>
</protein>
<evidence type="ECO:0000313" key="6">
    <source>
        <dbReference type="EMBL" id="KAK1123183.1"/>
    </source>
</evidence>
<dbReference type="Gene3D" id="3.30.160.60">
    <property type="entry name" value="Classic Zinc Finger"/>
    <property type="match status" value="1"/>
</dbReference>
<organism evidence="6 7">
    <name type="scientific">Melipona bicolor</name>
    <dbReference type="NCBI Taxonomy" id="60889"/>
    <lineage>
        <taxon>Eukaryota</taxon>
        <taxon>Metazoa</taxon>
        <taxon>Ecdysozoa</taxon>
        <taxon>Arthropoda</taxon>
        <taxon>Hexapoda</taxon>
        <taxon>Insecta</taxon>
        <taxon>Pterygota</taxon>
        <taxon>Neoptera</taxon>
        <taxon>Endopterygota</taxon>
        <taxon>Hymenoptera</taxon>
        <taxon>Apocrita</taxon>
        <taxon>Aculeata</taxon>
        <taxon>Apoidea</taxon>
        <taxon>Anthophila</taxon>
        <taxon>Apidae</taxon>
        <taxon>Melipona</taxon>
    </lineage>
</organism>
<gene>
    <name evidence="6" type="ORF">K0M31_008816</name>
</gene>
<dbReference type="PANTHER" id="PTHR24403:SF67">
    <property type="entry name" value="FI01116P-RELATED"/>
    <property type="match status" value="1"/>
</dbReference>
<dbReference type="GO" id="GO:0005634">
    <property type="term" value="C:nucleus"/>
    <property type="evidence" value="ECO:0007669"/>
    <property type="project" value="TreeGrafter"/>
</dbReference>
<keyword evidence="4" id="KW-0862">Zinc</keyword>
<feature type="domain" description="C2H2-type" evidence="5">
    <location>
        <begin position="92"/>
        <end position="115"/>
    </location>
</feature>
<dbReference type="SMART" id="SM00355">
    <property type="entry name" value="ZnF_C2H2"/>
    <property type="match status" value="3"/>
</dbReference>
<accession>A0AA40FPW6</accession>
<evidence type="ECO:0000256" key="2">
    <source>
        <dbReference type="ARBA" id="ARBA00022737"/>
    </source>
</evidence>
<dbReference type="AlphaFoldDB" id="A0AA40FPW6"/>
<dbReference type="InterPro" id="IPR013087">
    <property type="entry name" value="Znf_C2H2_type"/>
</dbReference>
<keyword evidence="2" id="KW-0677">Repeat</keyword>
<dbReference type="GO" id="GO:0045944">
    <property type="term" value="P:positive regulation of transcription by RNA polymerase II"/>
    <property type="evidence" value="ECO:0007669"/>
    <property type="project" value="TreeGrafter"/>
</dbReference>
<name>A0AA40FPW6_9HYME</name>
<keyword evidence="1" id="KW-0479">Metal-binding</keyword>
<evidence type="ECO:0000256" key="3">
    <source>
        <dbReference type="ARBA" id="ARBA00022771"/>
    </source>
</evidence>
<dbReference type="Proteomes" id="UP001177670">
    <property type="component" value="Unassembled WGS sequence"/>
</dbReference>
<dbReference type="InterPro" id="IPR036236">
    <property type="entry name" value="Znf_C2H2_sf"/>
</dbReference>
<feature type="domain" description="C2H2-type" evidence="5">
    <location>
        <begin position="60"/>
        <end position="80"/>
    </location>
</feature>
<reference evidence="6" key="1">
    <citation type="submission" date="2021-10" db="EMBL/GenBank/DDBJ databases">
        <title>Melipona bicolor Genome sequencing and assembly.</title>
        <authorList>
            <person name="Araujo N.S."/>
            <person name="Arias M.C."/>
        </authorList>
    </citation>
    <scope>NUCLEOTIDE SEQUENCE</scope>
    <source>
        <strain evidence="6">USP_2M_L1-L4_2017</strain>
        <tissue evidence="6">Whole body</tissue>
    </source>
</reference>
<dbReference type="EMBL" id="JAHYIQ010000021">
    <property type="protein sequence ID" value="KAK1123183.1"/>
    <property type="molecule type" value="Genomic_DNA"/>
</dbReference>
<keyword evidence="3" id="KW-0863">Zinc-finger</keyword>
<evidence type="ECO:0000256" key="1">
    <source>
        <dbReference type="ARBA" id="ARBA00022723"/>
    </source>
</evidence>
<evidence type="ECO:0000256" key="4">
    <source>
        <dbReference type="ARBA" id="ARBA00022833"/>
    </source>
</evidence>
<dbReference type="InterPro" id="IPR050688">
    <property type="entry name" value="Zinc_finger/UBP_domain"/>
</dbReference>
<comment type="caution">
    <text evidence="6">The sequence shown here is derived from an EMBL/GenBank/DDBJ whole genome shotgun (WGS) entry which is preliminary data.</text>
</comment>
<dbReference type="GO" id="GO:0008270">
    <property type="term" value="F:zinc ion binding"/>
    <property type="evidence" value="ECO:0007669"/>
    <property type="project" value="UniProtKB-KW"/>
</dbReference>
<proteinExistence type="predicted"/>
<evidence type="ECO:0000259" key="5">
    <source>
        <dbReference type="SMART" id="SM00355"/>
    </source>
</evidence>